<dbReference type="Proteomes" id="UP000280298">
    <property type="component" value="Chromosome"/>
</dbReference>
<protein>
    <submittedName>
        <fullName evidence="2">Uncharacterized protein</fullName>
    </submittedName>
</protein>
<feature type="region of interest" description="Disordered" evidence="1">
    <location>
        <begin position="18"/>
        <end position="62"/>
    </location>
</feature>
<dbReference type="KEGG" id="scya:EJ357_44350"/>
<feature type="compositionally biased region" description="Pro residues" evidence="1">
    <location>
        <begin position="48"/>
        <end position="62"/>
    </location>
</feature>
<dbReference type="EMBL" id="CP034539">
    <property type="protein sequence ID" value="AZQ39597.1"/>
    <property type="molecule type" value="Genomic_DNA"/>
</dbReference>
<keyword evidence="3" id="KW-1185">Reference proteome</keyword>
<name>A0A3S9MKD8_9ACTN</name>
<sequence length="62" mass="6651">MCLIEAFREVRLTGEVIRKTSRAPVTRGTSTPYPGGPRPQARTEAGPGPDPPRSTPPVPSRP</sequence>
<evidence type="ECO:0000256" key="1">
    <source>
        <dbReference type="SAM" id="MobiDB-lite"/>
    </source>
</evidence>
<organism evidence="2 3">
    <name type="scientific">Streptomyces cyaneochromogenes</name>
    <dbReference type="NCBI Taxonomy" id="2496836"/>
    <lineage>
        <taxon>Bacteria</taxon>
        <taxon>Bacillati</taxon>
        <taxon>Actinomycetota</taxon>
        <taxon>Actinomycetes</taxon>
        <taxon>Kitasatosporales</taxon>
        <taxon>Streptomycetaceae</taxon>
        <taxon>Streptomyces</taxon>
    </lineage>
</organism>
<accession>A0A3S9MKD8</accession>
<evidence type="ECO:0000313" key="3">
    <source>
        <dbReference type="Proteomes" id="UP000280298"/>
    </source>
</evidence>
<dbReference type="AlphaFoldDB" id="A0A3S9MKD8"/>
<reference evidence="2 3" key="1">
    <citation type="journal article" date="2019" name="Int. J. Syst. Evol. Microbiol.">
        <title>Streptomyces cyaneochromogenes sp. nov., a blue pigment-producing actinomycete from manganese-contaminated soil.</title>
        <authorList>
            <person name="Tang X."/>
            <person name="Zhao J."/>
            <person name="Li K."/>
            <person name="Chen Z."/>
            <person name="Sun Y."/>
            <person name="Gao J."/>
        </authorList>
    </citation>
    <scope>NUCLEOTIDE SEQUENCE [LARGE SCALE GENOMIC DNA]</scope>
    <source>
        <strain evidence="2 3">MK-45</strain>
    </source>
</reference>
<gene>
    <name evidence="2" type="ORF">EJ357_44350</name>
</gene>
<evidence type="ECO:0000313" key="2">
    <source>
        <dbReference type="EMBL" id="AZQ39597.1"/>
    </source>
</evidence>
<proteinExistence type="predicted"/>